<dbReference type="PANTHER" id="PTHR30576:SF0">
    <property type="entry name" value="UNDECAPRENYL-PHOSPHATE N-ACETYLGALACTOSAMINYL 1-PHOSPHATE TRANSFERASE-RELATED"/>
    <property type="match status" value="1"/>
</dbReference>
<feature type="transmembrane region" description="Helical" evidence="1">
    <location>
        <begin position="208"/>
        <end position="229"/>
    </location>
</feature>
<dbReference type="EMBL" id="UINC01154607">
    <property type="protein sequence ID" value="SVD49988.1"/>
    <property type="molecule type" value="Genomic_DNA"/>
</dbReference>
<dbReference type="InterPro" id="IPR003362">
    <property type="entry name" value="Bact_transf"/>
</dbReference>
<feature type="transmembrane region" description="Helical" evidence="1">
    <location>
        <begin position="39"/>
        <end position="57"/>
    </location>
</feature>
<protein>
    <recommendedName>
        <fullName evidence="2">Bacterial sugar transferase domain-containing protein</fullName>
    </recommendedName>
</protein>
<feature type="non-terminal residue" evidence="3">
    <location>
        <position position="1"/>
    </location>
</feature>
<evidence type="ECO:0000259" key="2">
    <source>
        <dbReference type="Pfam" id="PF02397"/>
    </source>
</evidence>
<feature type="domain" description="Bacterial sugar transferase" evidence="2">
    <location>
        <begin position="203"/>
        <end position="282"/>
    </location>
</feature>
<evidence type="ECO:0000256" key="1">
    <source>
        <dbReference type="SAM" id="Phobius"/>
    </source>
</evidence>
<accession>A0A382VVT0</accession>
<dbReference type="PANTHER" id="PTHR30576">
    <property type="entry name" value="COLANIC BIOSYNTHESIS UDP-GLUCOSE LIPID CARRIER TRANSFERASE"/>
    <property type="match status" value="1"/>
</dbReference>
<dbReference type="Pfam" id="PF02397">
    <property type="entry name" value="Bac_transf"/>
    <property type="match status" value="1"/>
</dbReference>
<organism evidence="3">
    <name type="scientific">marine metagenome</name>
    <dbReference type="NCBI Taxonomy" id="408172"/>
    <lineage>
        <taxon>unclassified sequences</taxon>
        <taxon>metagenomes</taxon>
        <taxon>ecological metagenomes</taxon>
    </lineage>
</organism>
<dbReference type="AlphaFoldDB" id="A0A382VVT0"/>
<feature type="non-terminal residue" evidence="3">
    <location>
        <position position="282"/>
    </location>
</feature>
<sequence length="282" mass="32359">LSRGYESKVLIQLFYLVGITYMVYKILSGSIRIDQAQFELIFIHAFIFLDILFRFGIRSMQRYSLSKGLGGRRTIIIGNGEDAYHIANEINRNPSLGFTLDGYFDNYSSPNMDRYCTFLGNPDQIESYIKTKNVHEIIIALEEHKHEKLLQIIGHYNLYDICIKIIPDMYEVITGQVRIDTIRGLPLLNINPDINTEFQGVLKRMGDILLSLLGLFILFPVIILISVLVRISSPGDIFYRQTRVGLNGIRFILSKFRTMYVGSEDNTGPVWSTKEDPRTTTI</sequence>
<feature type="transmembrane region" description="Helical" evidence="1">
    <location>
        <begin position="9"/>
        <end position="27"/>
    </location>
</feature>
<gene>
    <name evidence="3" type="ORF">METZ01_LOCUS402842</name>
</gene>
<name>A0A382VVT0_9ZZZZ</name>
<proteinExistence type="predicted"/>
<evidence type="ECO:0000313" key="3">
    <source>
        <dbReference type="EMBL" id="SVD49988.1"/>
    </source>
</evidence>
<dbReference type="Pfam" id="PF13727">
    <property type="entry name" value="CoA_binding_3"/>
    <property type="match status" value="1"/>
</dbReference>
<keyword evidence="1" id="KW-0472">Membrane</keyword>
<reference evidence="3" key="1">
    <citation type="submission" date="2018-05" db="EMBL/GenBank/DDBJ databases">
        <authorList>
            <person name="Lanie J.A."/>
            <person name="Ng W.-L."/>
            <person name="Kazmierczak K.M."/>
            <person name="Andrzejewski T.M."/>
            <person name="Davidsen T.M."/>
            <person name="Wayne K.J."/>
            <person name="Tettelin H."/>
            <person name="Glass J.I."/>
            <person name="Rusch D."/>
            <person name="Podicherti R."/>
            <person name="Tsui H.-C.T."/>
            <person name="Winkler M.E."/>
        </authorList>
    </citation>
    <scope>NUCLEOTIDE SEQUENCE</scope>
</reference>
<keyword evidence="1" id="KW-0812">Transmembrane</keyword>
<dbReference type="Gene3D" id="3.40.50.720">
    <property type="entry name" value="NAD(P)-binding Rossmann-like Domain"/>
    <property type="match status" value="1"/>
</dbReference>
<keyword evidence="1" id="KW-1133">Transmembrane helix</keyword>
<dbReference type="GO" id="GO:0016780">
    <property type="term" value="F:phosphotransferase activity, for other substituted phosphate groups"/>
    <property type="evidence" value="ECO:0007669"/>
    <property type="project" value="TreeGrafter"/>
</dbReference>